<feature type="domain" description="DUF7224" evidence="1">
    <location>
        <begin position="267"/>
        <end position="399"/>
    </location>
</feature>
<organism evidence="2">
    <name type="scientific">Streptomyces pristinaespiralis</name>
    <dbReference type="NCBI Taxonomy" id="38300"/>
    <lineage>
        <taxon>Bacteria</taxon>
        <taxon>Bacillati</taxon>
        <taxon>Actinomycetota</taxon>
        <taxon>Actinomycetes</taxon>
        <taxon>Kitasatosporales</taxon>
        <taxon>Streptomycetaceae</taxon>
        <taxon>Streptomyces</taxon>
    </lineage>
</organism>
<dbReference type="EMBL" id="CP011340">
    <property type="protein sequence ID" value="ALC22440.1"/>
    <property type="molecule type" value="Genomic_DNA"/>
</dbReference>
<reference evidence="2 3" key="1">
    <citation type="submission" date="2015-08" db="EMBL/GenBank/DDBJ databases">
        <title>Genome sequence of the pristinamycin over-producing bacterium Streptomyces pristinaespiralis HCCB10218.</title>
        <authorList>
            <person name="Tian J."/>
            <person name="Yang J."/>
            <person name="Li L."/>
            <person name="Ruan L."/>
            <person name="Wei W."/>
            <person name="Zheng G."/>
            <person name="Wei Z."/>
            <person name="Yang S."/>
            <person name="Ge M."/>
            <person name="Jiang W."/>
            <person name="Lu Y."/>
        </authorList>
    </citation>
    <scope>NUCLEOTIDE SEQUENCE [LARGE SCALE GENOMIC DNA]</scope>
    <source>
        <strain evidence="2 3">HCCB 10218</strain>
    </source>
</reference>
<accession>A0A0M4DBM6</accession>
<proteinExistence type="predicted"/>
<gene>
    <name evidence="2" type="ORF">SPRI_4134</name>
</gene>
<dbReference type="OMA" id="WIGCCTI"/>
<protein>
    <recommendedName>
        <fullName evidence="1">DUF7224 domain-containing protein</fullName>
    </recommendedName>
</protein>
<sequence>MRLGTLLRSGPAAWLAPVMVPVLFWFGVQNTESVIQYWESATAQSLIVLGFVSAGCGACAAWESARIHRAEVDNWAPVRGRLHIAWLHLAPVAVLGLLGVLASLAAFSSTALGAPGFPSLGILVTAYAVVVSHIALGWLVGPLMPRVLGAAVMLVFGYLWGFWPAAIGELPWLRHLNGQGMSECCGLDQTASLRSMAATVLFSAGLVAAALIAVALNNRRRRDMGYAVSAAAVGTVGALVLAVPLEFRGVQARDPELRRCTGTRVQVCVWPEQYDREDDMVRWAQDTGKRLGEVGVTPAARVEFGEPHPSESVVRATTATSVLPSAPPDCAAMPGAEYPGDAAHSAIYAWLSLTAGEPEEELVQHWPSEAVALARQVRGLSADEQHAWYERNMRSVLDCSVKPDLRPASFRQEGGEKP</sequence>
<dbReference type="InterPro" id="IPR055648">
    <property type="entry name" value="DUF7224"/>
</dbReference>
<dbReference type="Proteomes" id="UP000060513">
    <property type="component" value="Chromosome"/>
</dbReference>
<dbReference type="Pfam" id="PF23866">
    <property type="entry name" value="DUF7224"/>
    <property type="match status" value="1"/>
</dbReference>
<dbReference type="KEGG" id="spri:SPRI_4134"/>
<dbReference type="OrthoDB" id="4965457at2"/>
<dbReference type="AlphaFoldDB" id="A0A0M4DBM6"/>
<name>A0A0M4DBM6_STRPR</name>
<evidence type="ECO:0000313" key="3">
    <source>
        <dbReference type="Proteomes" id="UP000060513"/>
    </source>
</evidence>
<evidence type="ECO:0000313" key="2">
    <source>
        <dbReference type="EMBL" id="ALC22440.1"/>
    </source>
</evidence>
<dbReference type="PATRIC" id="fig|38300.4.peg.4335"/>
<evidence type="ECO:0000259" key="1">
    <source>
        <dbReference type="Pfam" id="PF23866"/>
    </source>
</evidence>
<dbReference type="STRING" id="38300.SPRI_4134"/>